<dbReference type="AlphaFoldDB" id="U4L1Z2"/>
<dbReference type="Proteomes" id="UP000018144">
    <property type="component" value="Unassembled WGS sequence"/>
</dbReference>
<sequence length="22" mass="2624">MSFKIFLHSTKNRDVSLLFQDP</sequence>
<reference evidence="1 2" key="1">
    <citation type="journal article" date="2013" name="PLoS Genet.">
        <title>The genome and development-dependent transcriptomes of Pyronema confluens: a window into fungal evolution.</title>
        <authorList>
            <person name="Traeger S."/>
            <person name="Altegoer F."/>
            <person name="Freitag M."/>
            <person name="Gabaldon T."/>
            <person name="Kempken F."/>
            <person name="Kumar A."/>
            <person name="Marcet-Houben M."/>
            <person name="Poggeler S."/>
            <person name="Stajich J.E."/>
            <person name="Nowrousian M."/>
        </authorList>
    </citation>
    <scope>NUCLEOTIDE SEQUENCE [LARGE SCALE GENOMIC DNA]</scope>
    <source>
        <strain evidence="2">CBS 100304</strain>
        <tissue evidence="1">Vegetative mycelium</tissue>
    </source>
</reference>
<evidence type="ECO:0000313" key="2">
    <source>
        <dbReference type="Proteomes" id="UP000018144"/>
    </source>
</evidence>
<keyword evidence="2" id="KW-1185">Reference proteome</keyword>
<gene>
    <name evidence="1" type="ORF">PCON_05855</name>
</gene>
<evidence type="ECO:0000313" key="1">
    <source>
        <dbReference type="EMBL" id="CCX06268.1"/>
    </source>
</evidence>
<name>U4L1Z2_PYROM</name>
<dbReference type="EMBL" id="HF935284">
    <property type="protein sequence ID" value="CCX06268.1"/>
    <property type="molecule type" value="Genomic_DNA"/>
</dbReference>
<accession>U4L1Z2</accession>
<organism evidence="1 2">
    <name type="scientific">Pyronema omphalodes (strain CBS 100304)</name>
    <name type="common">Pyronema confluens</name>
    <dbReference type="NCBI Taxonomy" id="1076935"/>
    <lineage>
        <taxon>Eukaryota</taxon>
        <taxon>Fungi</taxon>
        <taxon>Dikarya</taxon>
        <taxon>Ascomycota</taxon>
        <taxon>Pezizomycotina</taxon>
        <taxon>Pezizomycetes</taxon>
        <taxon>Pezizales</taxon>
        <taxon>Pyronemataceae</taxon>
        <taxon>Pyronema</taxon>
    </lineage>
</organism>
<protein>
    <submittedName>
        <fullName evidence="1">Uncharacterized protein</fullName>
    </submittedName>
</protein>
<proteinExistence type="predicted"/>